<dbReference type="SMART" id="SM00382">
    <property type="entry name" value="AAA"/>
    <property type="match status" value="1"/>
</dbReference>
<feature type="compositionally biased region" description="Low complexity" evidence="9">
    <location>
        <begin position="147"/>
        <end position="162"/>
    </location>
</feature>
<keyword evidence="3 7" id="KW-0547">Nucleotide-binding</keyword>
<dbReference type="GO" id="GO:0006270">
    <property type="term" value="P:DNA replication initiation"/>
    <property type="evidence" value="ECO:0007669"/>
    <property type="project" value="InterPro"/>
</dbReference>
<dbReference type="GO" id="GO:0006275">
    <property type="term" value="P:regulation of DNA replication"/>
    <property type="evidence" value="ECO:0007669"/>
    <property type="project" value="InterPro"/>
</dbReference>
<dbReference type="Pfam" id="PF00308">
    <property type="entry name" value="Bac_DnaA"/>
    <property type="match status" value="1"/>
</dbReference>
<dbReference type="CDD" id="cd06571">
    <property type="entry name" value="Bac_DnaA_C"/>
    <property type="match status" value="1"/>
</dbReference>
<sequence>MSARVPSPTGTDSLARKLESAVVARIGAARYGLWFQRHTAFVFAGRDLVVCVASTNFQDWLEQTFGEVVRAAACEVCGAETRVSFVVDADLFQQADEAKPTPAEQPAAAPKPAGKSPAEPARKPAKTLFGDSPPLPPSPPRGKKGAKTTPAAPAEEIPRPTARTAARRYKLLADFVVGPSNRVAHASALSVVEEPGQGANPLVIHGPVGTGKTHLLEGTYAGFRRTWPDSKPCLVTAEEFTTRFVQAARFGKQSAFRRQFRDCSALLLDDLHFLATKRATQEEFLHTFDALVADGRQVVVTMDCHPRLAEELMPELADRLLGGAVWGLLPPDATTRLEILRKKATGNGPAIPDEVLKFLAQHLKGNVRELEGAVNGVRHFARVTGRVVDTPLAREALGDLLRHAVRAVTVGEVDVAVCAVLRLSVGTLQSKARSWAVSHPRMLAIYLARKHTSATYGEISTHFGAKTHSTAVAAEKKVRGWVRTDEALALGDREWGTKDLIDRIERELQR</sequence>
<evidence type="ECO:0000256" key="7">
    <source>
        <dbReference type="RuleBase" id="RU000577"/>
    </source>
</evidence>
<evidence type="ECO:0000259" key="10">
    <source>
        <dbReference type="SMART" id="SM00382"/>
    </source>
</evidence>
<dbReference type="GO" id="GO:0003688">
    <property type="term" value="F:DNA replication origin binding"/>
    <property type="evidence" value="ECO:0007669"/>
    <property type="project" value="TreeGrafter"/>
</dbReference>
<dbReference type="Gene3D" id="3.40.50.300">
    <property type="entry name" value="P-loop containing nucleotide triphosphate hydrolases"/>
    <property type="match status" value="1"/>
</dbReference>
<keyword evidence="1" id="KW-0963">Cytoplasm</keyword>
<evidence type="ECO:0000256" key="6">
    <source>
        <dbReference type="ARBA" id="ARBA00023125"/>
    </source>
</evidence>
<dbReference type="InterPro" id="IPR013317">
    <property type="entry name" value="DnaA_dom"/>
</dbReference>
<evidence type="ECO:0000256" key="5">
    <source>
        <dbReference type="ARBA" id="ARBA00023121"/>
    </source>
</evidence>
<evidence type="ECO:0000256" key="1">
    <source>
        <dbReference type="ARBA" id="ARBA00022490"/>
    </source>
</evidence>
<dbReference type="Gene3D" id="3.30.300.180">
    <property type="match status" value="1"/>
</dbReference>
<feature type="region of interest" description="Disordered" evidence="9">
    <location>
        <begin position="96"/>
        <end position="162"/>
    </location>
</feature>
<dbReference type="InterPro" id="IPR020591">
    <property type="entry name" value="Chromosome_initiator_DnaA-like"/>
</dbReference>
<feature type="compositionally biased region" description="Low complexity" evidence="9">
    <location>
        <begin position="100"/>
        <end position="119"/>
    </location>
</feature>
<dbReference type="Proteomes" id="UP000214646">
    <property type="component" value="Unassembled WGS sequence"/>
</dbReference>
<comment type="function">
    <text evidence="7">Plays an essential role in the initiation and regulation of chromosomal replication. ATP-DnaA binds to the origin of replication (oriC) to initiate formation of the DNA replication initiation complex once per cell cycle. Binds the DnaA box (a 9 base pair repeat at the origin) and separates the double-stranded (ds)DNA. Forms a right-handed helical filament on oriC DNA; dsDNA binds to the exterior of the filament while single-stranded (ss)DNA is stabiized in the filament's interior. The ATP-DnaA-oriC complex binds and stabilizes one strand of the AT-rich DNA unwinding element (DUE), permitting loading of DNA polymerase. After initiation quickly degrades to an ADP-DnaA complex that is not apt for DNA replication. Binds acidic phospholipids.</text>
</comment>
<evidence type="ECO:0000256" key="4">
    <source>
        <dbReference type="ARBA" id="ARBA00022840"/>
    </source>
</evidence>
<dbReference type="GO" id="GO:0008289">
    <property type="term" value="F:lipid binding"/>
    <property type="evidence" value="ECO:0007669"/>
    <property type="project" value="UniProtKB-KW"/>
</dbReference>
<dbReference type="CDD" id="cd00009">
    <property type="entry name" value="AAA"/>
    <property type="match status" value="1"/>
</dbReference>
<dbReference type="SUPFAM" id="SSF52540">
    <property type="entry name" value="P-loop containing nucleoside triphosphate hydrolases"/>
    <property type="match status" value="1"/>
</dbReference>
<dbReference type="RefSeq" id="WP_238602579.1">
    <property type="nucleotide sequence ID" value="NZ_NIDE01000004.1"/>
</dbReference>
<dbReference type="GO" id="GO:0005524">
    <property type="term" value="F:ATP binding"/>
    <property type="evidence" value="ECO:0007669"/>
    <property type="project" value="UniProtKB-KW"/>
</dbReference>
<protein>
    <recommendedName>
        <fullName evidence="7">Chromosomal replication initiator protein DnaA</fullName>
    </recommendedName>
</protein>
<evidence type="ECO:0000259" key="11">
    <source>
        <dbReference type="SMART" id="SM00760"/>
    </source>
</evidence>
<reference evidence="13" key="1">
    <citation type="submission" date="2017-06" db="EMBL/GenBank/DDBJ databases">
        <title>Genome analysis of Fimbriiglobus ruber SP5, the first member of the order Planctomycetales with confirmed chitinolytic capability.</title>
        <authorList>
            <person name="Ravin N.V."/>
            <person name="Rakitin A.L."/>
            <person name="Ivanova A.A."/>
            <person name="Beletsky A.V."/>
            <person name="Kulichevskaya I.S."/>
            <person name="Mardanov A.V."/>
            <person name="Dedysh S.N."/>
        </authorList>
    </citation>
    <scope>NUCLEOTIDE SEQUENCE [LARGE SCALE GENOMIC DNA]</scope>
    <source>
        <strain evidence="13">SP5</strain>
    </source>
</reference>
<keyword evidence="6 7" id="KW-0238">DNA-binding</keyword>
<dbReference type="GO" id="GO:0005886">
    <property type="term" value="C:plasma membrane"/>
    <property type="evidence" value="ECO:0007669"/>
    <property type="project" value="TreeGrafter"/>
</dbReference>
<evidence type="ECO:0000256" key="9">
    <source>
        <dbReference type="SAM" id="MobiDB-lite"/>
    </source>
</evidence>
<keyword evidence="5" id="KW-0446">Lipid-binding</keyword>
<proteinExistence type="inferred from homology"/>
<dbReference type="Gene3D" id="1.10.1750.10">
    <property type="match status" value="1"/>
</dbReference>
<evidence type="ECO:0000256" key="2">
    <source>
        <dbReference type="ARBA" id="ARBA00022705"/>
    </source>
</evidence>
<dbReference type="InterPro" id="IPR038454">
    <property type="entry name" value="DnaA_N_sf"/>
</dbReference>
<keyword evidence="2 7" id="KW-0235">DNA replication</keyword>
<dbReference type="InterPro" id="IPR003593">
    <property type="entry name" value="AAA+_ATPase"/>
</dbReference>
<keyword evidence="13" id="KW-1185">Reference proteome</keyword>
<evidence type="ECO:0000256" key="8">
    <source>
        <dbReference type="RuleBase" id="RU004227"/>
    </source>
</evidence>
<dbReference type="PRINTS" id="PR00051">
    <property type="entry name" value="DNAA"/>
</dbReference>
<organism evidence="12 13">
    <name type="scientific">Fimbriiglobus ruber</name>
    <dbReference type="NCBI Taxonomy" id="1908690"/>
    <lineage>
        <taxon>Bacteria</taxon>
        <taxon>Pseudomonadati</taxon>
        <taxon>Planctomycetota</taxon>
        <taxon>Planctomycetia</taxon>
        <taxon>Gemmatales</taxon>
        <taxon>Gemmataceae</taxon>
        <taxon>Fimbriiglobus</taxon>
    </lineage>
</organism>
<dbReference type="Gene3D" id="1.10.8.60">
    <property type="match status" value="1"/>
</dbReference>
<comment type="caution">
    <text evidence="12">The sequence shown here is derived from an EMBL/GenBank/DDBJ whole genome shotgun (WGS) entry which is preliminary data.</text>
</comment>
<dbReference type="EMBL" id="NIDE01000004">
    <property type="protein sequence ID" value="OWK43340.1"/>
    <property type="molecule type" value="Genomic_DNA"/>
</dbReference>
<gene>
    <name evidence="12" type="ORF">FRUB_02939</name>
</gene>
<keyword evidence="4 7" id="KW-0067">ATP-binding</keyword>
<dbReference type="InterPro" id="IPR013159">
    <property type="entry name" value="DnaA_C"/>
</dbReference>
<dbReference type="InterPro" id="IPR027417">
    <property type="entry name" value="P-loop_NTPase"/>
</dbReference>
<comment type="similarity">
    <text evidence="8">Belongs to the DnaA family.</text>
</comment>
<dbReference type="Pfam" id="PF08299">
    <property type="entry name" value="Bac_DnaA_C"/>
    <property type="match status" value="1"/>
</dbReference>
<dbReference type="AlphaFoldDB" id="A0A225DPD9"/>
<dbReference type="SMART" id="SM00760">
    <property type="entry name" value="Bac_DnaA_C"/>
    <property type="match status" value="1"/>
</dbReference>
<dbReference type="PANTHER" id="PTHR30050">
    <property type="entry name" value="CHROMOSOMAL REPLICATION INITIATOR PROTEIN DNAA"/>
    <property type="match status" value="1"/>
</dbReference>
<dbReference type="InterPro" id="IPR010921">
    <property type="entry name" value="Trp_repressor/repl_initiator"/>
</dbReference>
<evidence type="ECO:0000256" key="3">
    <source>
        <dbReference type="ARBA" id="ARBA00022741"/>
    </source>
</evidence>
<dbReference type="SUPFAM" id="SSF48295">
    <property type="entry name" value="TrpR-like"/>
    <property type="match status" value="1"/>
</dbReference>
<accession>A0A225DPD9</accession>
<name>A0A225DPD9_9BACT</name>
<evidence type="ECO:0000313" key="13">
    <source>
        <dbReference type="Proteomes" id="UP000214646"/>
    </source>
</evidence>
<feature type="domain" description="Chromosomal replication initiator DnaA C-terminal" evidence="11">
    <location>
        <begin position="409"/>
        <end position="478"/>
    </location>
</feature>
<feature type="domain" description="AAA+ ATPase" evidence="10">
    <location>
        <begin position="198"/>
        <end position="331"/>
    </location>
</feature>
<dbReference type="PANTHER" id="PTHR30050:SF2">
    <property type="entry name" value="CHROMOSOMAL REPLICATION INITIATOR PROTEIN DNAA"/>
    <property type="match status" value="1"/>
</dbReference>
<evidence type="ECO:0000313" key="12">
    <source>
        <dbReference type="EMBL" id="OWK43340.1"/>
    </source>
</evidence>